<dbReference type="Proteomes" id="UP001227268">
    <property type="component" value="Unassembled WGS sequence"/>
</dbReference>
<name>A0ACC2WD01_9TREE</name>
<dbReference type="EMBL" id="JASBWT010000001">
    <property type="protein sequence ID" value="KAJ9109005.1"/>
    <property type="molecule type" value="Genomic_DNA"/>
</dbReference>
<keyword evidence="2" id="KW-1185">Reference proteome</keyword>
<proteinExistence type="predicted"/>
<organism evidence="1 2">
    <name type="scientific">Naganishia friedmannii</name>
    <dbReference type="NCBI Taxonomy" id="89922"/>
    <lineage>
        <taxon>Eukaryota</taxon>
        <taxon>Fungi</taxon>
        <taxon>Dikarya</taxon>
        <taxon>Basidiomycota</taxon>
        <taxon>Agaricomycotina</taxon>
        <taxon>Tremellomycetes</taxon>
        <taxon>Filobasidiales</taxon>
        <taxon>Filobasidiaceae</taxon>
        <taxon>Naganishia</taxon>
    </lineage>
</organism>
<accession>A0ACC2WD01</accession>
<evidence type="ECO:0000313" key="1">
    <source>
        <dbReference type="EMBL" id="KAJ9109005.1"/>
    </source>
</evidence>
<reference evidence="1" key="1">
    <citation type="submission" date="2023-04" db="EMBL/GenBank/DDBJ databases">
        <title>Draft Genome sequencing of Naganishia species isolated from polar environments using Oxford Nanopore Technology.</title>
        <authorList>
            <person name="Leo P."/>
            <person name="Venkateswaran K."/>
        </authorList>
    </citation>
    <scope>NUCLEOTIDE SEQUENCE</scope>
    <source>
        <strain evidence="1">MNA-CCFEE 5423</strain>
    </source>
</reference>
<evidence type="ECO:0000313" key="2">
    <source>
        <dbReference type="Proteomes" id="UP001227268"/>
    </source>
</evidence>
<protein>
    <submittedName>
        <fullName evidence="1">Uncharacterized protein</fullName>
    </submittedName>
</protein>
<sequence length="623" mass="67686">MADTHTLGKILERLELLTQGQKDLEKKVVLLLIISTNQLESVLSGISPLPTSPKMVDQPSTSLSTFSGSPSLRSGGGIGALMEARRNSRGAGSSPQTSSALAPLSPSTPISSVTAAARNTIKGFMPSSSPTSEGSNLPGASMMEGASTPEMFETLQGAQAGGDGPGKVNDSAKKTNQTGTTSSDVKPGSVEELYPKRAVLTTYPNTFGIAPFPLQWGAETAQVRGPIICSRIPTSLPLRNAIGAHSGSYSIYRALSIAMKLLPSDWRPDLKDTEPPFQIGPHEAWTGKDKNGMPKIVSLDPWGALSQEIWAKEFQDGIDIRPTISQTKAHIKIQEIDELYKSGKLQIDGNIVIKSPELPAFPGVHQGIEVNCFKAALDPVWYLPGVAARLGVQESTLRRALFEDTGGMYPELLTRPDLKVFLPPIGGQTVYIFGNPDYLSDETKELTFRPYLIFGIEEAIRCAQRGGVGVLIYFRKEGRALGEVTKYLVYNLRKRTGDSAERYFNFQALSLPDTIAWLGIKKIDNLISMSNMKYEAIIEHAGCTVINRYELPVSSDSHTAESNESAHTDYLRYQRSQEELMPPDSAVEIHAKIAAGYFSGKSKAQVDENLKATKGRGWEDIAH</sequence>
<comment type="caution">
    <text evidence="1">The sequence shown here is derived from an EMBL/GenBank/DDBJ whole genome shotgun (WGS) entry which is preliminary data.</text>
</comment>
<gene>
    <name evidence="1" type="ORF">QFC21_000331</name>
</gene>